<dbReference type="InterPro" id="IPR045473">
    <property type="entry name" value="ASM_C"/>
</dbReference>
<dbReference type="Proteomes" id="UP000694843">
    <property type="component" value="Unplaced"/>
</dbReference>
<organism evidence="14 15">
    <name type="scientific">Hyalella azteca</name>
    <name type="common">Amphipod</name>
    <dbReference type="NCBI Taxonomy" id="294128"/>
    <lineage>
        <taxon>Eukaryota</taxon>
        <taxon>Metazoa</taxon>
        <taxon>Ecdysozoa</taxon>
        <taxon>Arthropoda</taxon>
        <taxon>Crustacea</taxon>
        <taxon>Multicrustacea</taxon>
        <taxon>Malacostraca</taxon>
        <taxon>Eumalacostraca</taxon>
        <taxon>Peracarida</taxon>
        <taxon>Amphipoda</taxon>
        <taxon>Senticaudata</taxon>
        <taxon>Talitrida</taxon>
        <taxon>Talitroidea</taxon>
        <taxon>Hyalellidae</taxon>
        <taxon>Hyalella</taxon>
    </lineage>
</organism>
<proteinExistence type="inferred from homology"/>
<evidence type="ECO:0000313" key="14">
    <source>
        <dbReference type="Proteomes" id="UP000694843"/>
    </source>
</evidence>
<protein>
    <submittedName>
        <fullName evidence="15">Acid sphingomyelinase-like phosphodiesterase 3b</fullName>
    </submittedName>
</protein>
<dbReference type="Gene3D" id="3.60.21.10">
    <property type="match status" value="1"/>
</dbReference>
<dbReference type="GeneID" id="108675057"/>
<evidence type="ECO:0000256" key="9">
    <source>
        <dbReference type="ARBA" id="ARBA00023180"/>
    </source>
</evidence>
<dbReference type="PANTHER" id="PTHR10340:SF57">
    <property type="entry name" value="METALLOPHOS DOMAIN-CONTAINING PROTEIN"/>
    <property type="match status" value="1"/>
</dbReference>
<keyword evidence="8" id="KW-0862">Zinc</keyword>
<name>A0A8B7NXN1_HYAAZ</name>
<dbReference type="OrthoDB" id="6337601at2759"/>
<dbReference type="PANTHER" id="PTHR10340">
    <property type="entry name" value="SPHINGOMYELIN PHOSPHODIESTERASE"/>
    <property type="match status" value="1"/>
</dbReference>
<dbReference type="GO" id="GO:0046872">
    <property type="term" value="F:metal ion binding"/>
    <property type="evidence" value="ECO:0007669"/>
    <property type="project" value="UniProtKB-KW"/>
</dbReference>
<comment type="cofactor">
    <cofactor evidence="1">
        <name>Zn(2+)</name>
        <dbReference type="ChEBI" id="CHEBI:29105"/>
    </cofactor>
</comment>
<dbReference type="GO" id="GO:0008081">
    <property type="term" value="F:phosphoric diester hydrolase activity"/>
    <property type="evidence" value="ECO:0007669"/>
    <property type="project" value="TreeGrafter"/>
</dbReference>
<evidence type="ECO:0000256" key="1">
    <source>
        <dbReference type="ARBA" id="ARBA00001947"/>
    </source>
</evidence>
<dbReference type="InterPro" id="IPR029052">
    <property type="entry name" value="Metallo-depent_PP-like"/>
</dbReference>
<gene>
    <name evidence="15" type="primary">LOC108675057</name>
</gene>
<feature type="transmembrane region" description="Helical" evidence="10">
    <location>
        <begin position="642"/>
        <end position="666"/>
    </location>
</feature>
<keyword evidence="9" id="KW-0325">Glycoprotein</keyword>
<keyword evidence="5" id="KW-0479">Metal-binding</keyword>
<reference evidence="15" key="1">
    <citation type="submission" date="2025-08" db="UniProtKB">
        <authorList>
            <consortium name="RefSeq"/>
        </authorList>
    </citation>
    <scope>IDENTIFICATION</scope>
    <source>
        <tissue evidence="15">Whole organism</tissue>
    </source>
</reference>
<evidence type="ECO:0000256" key="2">
    <source>
        <dbReference type="ARBA" id="ARBA00004613"/>
    </source>
</evidence>
<evidence type="ECO:0000259" key="13">
    <source>
        <dbReference type="Pfam" id="PF19272"/>
    </source>
</evidence>
<accession>A0A8B7NXN1</accession>
<evidence type="ECO:0000313" key="15">
    <source>
        <dbReference type="RefSeq" id="XP_018018528.1"/>
    </source>
</evidence>
<evidence type="ECO:0000256" key="11">
    <source>
        <dbReference type="SAM" id="SignalP"/>
    </source>
</evidence>
<dbReference type="InterPro" id="IPR004843">
    <property type="entry name" value="Calcineurin-like_PHP"/>
</dbReference>
<comment type="similarity">
    <text evidence="3">Belongs to the acid sphingomyelinase family.</text>
</comment>
<dbReference type="CDD" id="cd00842">
    <property type="entry name" value="MPP_ASMase"/>
    <property type="match status" value="1"/>
</dbReference>
<feature type="domain" description="Calcineurin-like phosphoesterase" evidence="12">
    <location>
        <begin position="39"/>
        <end position="307"/>
    </location>
</feature>
<evidence type="ECO:0000256" key="3">
    <source>
        <dbReference type="ARBA" id="ARBA00008234"/>
    </source>
</evidence>
<keyword evidence="14" id="KW-1185">Reference proteome</keyword>
<feature type="signal peptide" evidence="11">
    <location>
        <begin position="1"/>
        <end position="25"/>
    </location>
</feature>
<dbReference type="AlphaFoldDB" id="A0A8B7NXN1"/>
<dbReference type="InterPro" id="IPR041805">
    <property type="entry name" value="ASMase/PPN1_MPP"/>
</dbReference>
<evidence type="ECO:0000256" key="5">
    <source>
        <dbReference type="ARBA" id="ARBA00022723"/>
    </source>
</evidence>
<evidence type="ECO:0000256" key="4">
    <source>
        <dbReference type="ARBA" id="ARBA00022525"/>
    </source>
</evidence>
<feature type="chain" id="PRO_5034707146" evidence="11">
    <location>
        <begin position="26"/>
        <end position="695"/>
    </location>
</feature>
<evidence type="ECO:0000256" key="7">
    <source>
        <dbReference type="ARBA" id="ARBA00022801"/>
    </source>
</evidence>
<evidence type="ECO:0000256" key="8">
    <source>
        <dbReference type="ARBA" id="ARBA00022833"/>
    </source>
</evidence>
<keyword evidence="6 11" id="KW-0732">Signal</keyword>
<keyword evidence="10" id="KW-0812">Transmembrane</keyword>
<dbReference type="KEGG" id="hazt:108675057"/>
<evidence type="ECO:0000259" key="12">
    <source>
        <dbReference type="Pfam" id="PF00149"/>
    </source>
</evidence>
<keyword evidence="10" id="KW-1133">Transmembrane helix</keyword>
<keyword evidence="4" id="KW-0964">Secreted</keyword>
<dbReference type="SUPFAM" id="SSF56300">
    <property type="entry name" value="Metallo-dependent phosphatases"/>
    <property type="match status" value="1"/>
</dbReference>
<evidence type="ECO:0000256" key="10">
    <source>
        <dbReference type="SAM" id="Phobius"/>
    </source>
</evidence>
<keyword evidence="10" id="KW-0472">Membrane</keyword>
<dbReference type="Pfam" id="PF00149">
    <property type="entry name" value="Metallophos"/>
    <property type="match status" value="1"/>
</dbReference>
<evidence type="ECO:0000256" key="6">
    <source>
        <dbReference type="ARBA" id="ARBA00022729"/>
    </source>
</evidence>
<comment type="subcellular location">
    <subcellularLocation>
        <location evidence="2">Secreted</location>
    </subcellularLocation>
</comment>
<dbReference type="RefSeq" id="XP_018018528.1">
    <property type="nucleotide sequence ID" value="XM_018163039.2"/>
</dbReference>
<dbReference type="Pfam" id="PF19272">
    <property type="entry name" value="ASMase_C"/>
    <property type="match status" value="1"/>
</dbReference>
<keyword evidence="7" id="KW-0378">Hydrolase</keyword>
<sequence>MCSAIRFISLLSYFLPFSFYLRVEAAAIGTESSLQDLGKFWQITDVHWDLNYALDGDPLKMCHRHSISSPPSSSATVEKLQTNGRYGNYLCDAPWMLVNAGLDAMMNIDAHPDFILWTGDIGPHVSDPKPSLDVIFQTMSNVSAELLRRFPPPVAVLPVLGNHDSFPQDDYPNCPSSFFERYLEKGGWSSFLTSEQQESFRRGGYYSYKAPANVKVLVLNTNMYYFGNELGTTDPDPCRQFTWLSNELDTAKLHNYKVMLVGHAPPGFFERFPIIPSFNVTYNEHFIDIVEQSGALIHSQVYGHLHTDTFRIYGSIESGTSSAAFMAPSLTPWQANQTFGGTAVNPSLRLYSYDSVSIMDYKQYLLNLTRANQRPTNPSLLVSKLLEEEIPRDTTQISVEKINTESFIASGDQSSGSWKSELRSVHQNVDVMTEANMIQNFPDDDLHFTTEHWLGSRDLKGVDEHLEDPKHSARPFGTPEPTYAPYTDADLPDLNWELYYEGRKAYSLDRLDGVGMSKLYESLESNEDIFDRYYKRNSAGFSYNKGLCRGHCRKQQLCAIANSRVRDLFSCMAFNKTYIDSVLKRTFDRISVSTFDGYFVDTPTADTTEHFEPTTPVEYPIQDTPLDVCSSKNSLSNHCISWFSPTVIIGIALFWVILISFLALIWRKNRCTARTGSSLLNSSTHGYKPLSSDEH</sequence>
<dbReference type="GO" id="GO:0005615">
    <property type="term" value="C:extracellular space"/>
    <property type="evidence" value="ECO:0007669"/>
    <property type="project" value="TreeGrafter"/>
</dbReference>
<feature type="domain" description="Sphingomyelin phosphodiesterase C-terminal" evidence="13">
    <location>
        <begin position="487"/>
        <end position="572"/>
    </location>
</feature>